<evidence type="ECO:0000256" key="6">
    <source>
        <dbReference type="ARBA" id="ARBA00022989"/>
    </source>
</evidence>
<feature type="transmembrane region" description="Helical" evidence="8">
    <location>
        <begin position="6"/>
        <end position="25"/>
    </location>
</feature>
<dbReference type="NCBIfam" id="NF033780">
    <property type="entry name" value="exosort_XrtU_C"/>
    <property type="match status" value="2"/>
</dbReference>
<evidence type="ECO:0000256" key="3">
    <source>
        <dbReference type="ARBA" id="ARBA00022670"/>
    </source>
</evidence>
<name>A0A5C5ZCH3_9BACT</name>
<dbReference type="InterPro" id="IPR026392">
    <property type="entry name" value="Exo/Archaeosortase_dom"/>
</dbReference>
<evidence type="ECO:0000256" key="5">
    <source>
        <dbReference type="ARBA" id="ARBA00022801"/>
    </source>
</evidence>
<accession>A0A5C5ZCH3</accession>
<feature type="transmembrane region" description="Helical" evidence="8">
    <location>
        <begin position="308"/>
        <end position="326"/>
    </location>
</feature>
<dbReference type="EMBL" id="SJPJ01000001">
    <property type="protein sequence ID" value="TWT84827.1"/>
    <property type="molecule type" value="Genomic_DNA"/>
</dbReference>
<feature type="transmembrane region" description="Helical" evidence="8">
    <location>
        <begin position="217"/>
        <end position="241"/>
    </location>
</feature>
<proteinExistence type="predicted"/>
<keyword evidence="5" id="KW-0378">Hydrolase</keyword>
<evidence type="ECO:0000256" key="1">
    <source>
        <dbReference type="ARBA" id="ARBA00004651"/>
    </source>
</evidence>
<keyword evidence="3" id="KW-0645">Protease</keyword>
<organism evidence="9 10">
    <name type="scientific">Novipirellula herctigrandis</name>
    <dbReference type="NCBI Taxonomy" id="2527986"/>
    <lineage>
        <taxon>Bacteria</taxon>
        <taxon>Pseudomonadati</taxon>
        <taxon>Planctomycetota</taxon>
        <taxon>Planctomycetia</taxon>
        <taxon>Pirellulales</taxon>
        <taxon>Pirellulaceae</taxon>
        <taxon>Novipirellula</taxon>
    </lineage>
</organism>
<keyword evidence="10" id="KW-1185">Reference proteome</keyword>
<sequence length="610" mass="66906">MWRLEHYQYFPFALLAVAAMAYSRIDREQPIRGPQSLSMWIVLLFAAMMVFSSLAMSSTWLGAVAFVFIGIAFFGSQAGSAERTLIGLSVPLLMILRMPVGLDQMLVIRLQGVTTRLASVLLDVIGVTHAVQGNVIQLAGRELFVAEACSGIQSVFTLAFLAAVIIAYFRRRLWLTPVYLLIAVILAIAGNVVRVTTVAVAEYFWGIDLASGVGHDVVGYISLAIAGLMLLSFDQLVITVLHPAAMLGNDMSSNPILRVWDYFVSDPDSRIDYSRGVYSRDTVEPMRSSGRESWLSSKKLDPILGNRVVWASMLGLSAILVVGASMRASNASIETPMASLLKENVIFKPDAKLLDGEIGALEFYEHLETRGGSNPRLGQNSDVWTCRFGENLAQFVVSQTYSGWHELCVCYEGMEWQLVERDVLAPDDTSIDRSTPTELLADVDTNSTSNSNEAIQGDVTTETDTIDVLETMNDTTPDDLSPEDLSYVSAKFKRQDGNYGYLIFGAVYEDGTICPAPSNLGAYGSRFLSRLDLYGVVDQQDLVMVQLWYVSVGKLDNKKLKELRRGFELARQNVAAAMSKQAPLPQASIDPTKPSSFASAATITAHELTE</sequence>
<keyword evidence="7 8" id="KW-0472">Membrane</keyword>
<feature type="transmembrane region" description="Helical" evidence="8">
    <location>
        <begin position="151"/>
        <end position="169"/>
    </location>
</feature>
<dbReference type="NCBIfam" id="TIGR02602">
    <property type="entry name" value="8TM_EpsH"/>
    <property type="match status" value="1"/>
</dbReference>
<keyword evidence="4 8" id="KW-0812">Transmembrane</keyword>
<dbReference type="InterPro" id="IPR019127">
    <property type="entry name" value="Exosortase"/>
</dbReference>
<evidence type="ECO:0000313" key="9">
    <source>
        <dbReference type="EMBL" id="TWT84827.1"/>
    </source>
</evidence>
<evidence type="ECO:0000256" key="7">
    <source>
        <dbReference type="ARBA" id="ARBA00023136"/>
    </source>
</evidence>
<dbReference type="Proteomes" id="UP000315010">
    <property type="component" value="Unassembled WGS sequence"/>
</dbReference>
<dbReference type="AlphaFoldDB" id="A0A5C5ZCH3"/>
<reference evidence="9 10" key="1">
    <citation type="submission" date="2019-02" db="EMBL/GenBank/DDBJ databases">
        <title>Deep-cultivation of Planctomycetes and their phenomic and genomic characterization uncovers novel biology.</title>
        <authorList>
            <person name="Wiegand S."/>
            <person name="Jogler M."/>
            <person name="Boedeker C."/>
            <person name="Pinto D."/>
            <person name="Vollmers J."/>
            <person name="Rivas-Marin E."/>
            <person name="Kohn T."/>
            <person name="Peeters S.H."/>
            <person name="Heuer A."/>
            <person name="Rast P."/>
            <person name="Oberbeckmann S."/>
            <person name="Bunk B."/>
            <person name="Jeske O."/>
            <person name="Meyerdierks A."/>
            <person name="Storesund J.E."/>
            <person name="Kallscheuer N."/>
            <person name="Luecker S."/>
            <person name="Lage O.M."/>
            <person name="Pohl T."/>
            <person name="Merkel B.J."/>
            <person name="Hornburger P."/>
            <person name="Mueller R.-W."/>
            <person name="Bruemmer F."/>
            <person name="Labrenz M."/>
            <person name="Spormann A.M."/>
            <person name="Op Den Camp H."/>
            <person name="Overmann J."/>
            <person name="Amann R."/>
            <person name="Jetten M.S.M."/>
            <person name="Mascher T."/>
            <person name="Medema M.H."/>
            <person name="Devos D.P."/>
            <person name="Kaster A.-K."/>
            <person name="Ovreas L."/>
            <person name="Rohde M."/>
            <person name="Galperin M.Y."/>
            <person name="Jogler C."/>
        </authorList>
    </citation>
    <scope>NUCLEOTIDE SEQUENCE [LARGE SCALE GENOMIC DNA]</scope>
    <source>
        <strain evidence="9 10">CA13</strain>
    </source>
</reference>
<dbReference type="NCBIfam" id="TIGR04178">
    <property type="entry name" value="exo_archaeo"/>
    <property type="match status" value="1"/>
</dbReference>
<dbReference type="Pfam" id="PF09721">
    <property type="entry name" value="Exosortase_EpsH"/>
    <property type="match status" value="1"/>
</dbReference>
<gene>
    <name evidence="9" type="ORF">CA13_63080</name>
</gene>
<dbReference type="GO" id="GO:0005886">
    <property type="term" value="C:plasma membrane"/>
    <property type="evidence" value="ECO:0007669"/>
    <property type="project" value="UniProtKB-SubCell"/>
</dbReference>
<dbReference type="GO" id="GO:0008233">
    <property type="term" value="F:peptidase activity"/>
    <property type="evidence" value="ECO:0007669"/>
    <property type="project" value="UniProtKB-KW"/>
</dbReference>
<feature type="transmembrane region" description="Helical" evidence="8">
    <location>
        <begin position="178"/>
        <end position="205"/>
    </location>
</feature>
<feature type="transmembrane region" description="Helical" evidence="8">
    <location>
        <begin position="37"/>
        <end position="54"/>
    </location>
</feature>
<dbReference type="GO" id="GO:0006508">
    <property type="term" value="P:proteolysis"/>
    <property type="evidence" value="ECO:0007669"/>
    <property type="project" value="UniProtKB-KW"/>
</dbReference>
<keyword evidence="6 8" id="KW-1133">Transmembrane helix</keyword>
<keyword evidence="2" id="KW-1003">Cell membrane</keyword>
<comment type="subcellular location">
    <subcellularLocation>
        <location evidence="1">Cell membrane</location>
        <topology evidence="1">Multi-pass membrane protein</topology>
    </subcellularLocation>
</comment>
<dbReference type="InterPro" id="IPR013426">
    <property type="entry name" value="EpsH-like"/>
</dbReference>
<comment type="caution">
    <text evidence="9">The sequence shown here is derived from an EMBL/GenBank/DDBJ whole genome shotgun (WGS) entry which is preliminary data.</text>
</comment>
<evidence type="ECO:0000313" key="10">
    <source>
        <dbReference type="Proteomes" id="UP000315010"/>
    </source>
</evidence>
<feature type="transmembrane region" description="Helical" evidence="8">
    <location>
        <begin position="85"/>
        <end position="102"/>
    </location>
</feature>
<evidence type="ECO:0000256" key="8">
    <source>
        <dbReference type="SAM" id="Phobius"/>
    </source>
</evidence>
<protein>
    <submittedName>
        <fullName evidence="9">Transmembrane exosortase</fullName>
    </submittedName>
</protein>
<evidence type="ECO:0000256" key="4">
    <source>
        <dbReference type="ARBA" id="ARBA00022692"/>
    </source>
</evidence>
<evidence type="ECO:0000256" key="2">
    <source>
        <dbReference type="ARBA" id="ARBA00022475"/>
    </source>
</evidence>